<comment type="similarity">
    <text evidence="1 2">Belongs to the phospholipid scramblase family.</text>
</comment>
<keyword evidence="4" id="KW-1185">Reference proteome</keyword>
<evidence type="ECO:0000313" key="3">
    <source>
        <dbReference type="EnsemblMetazoa" id="XP_038061948.1"/>
    </source>
</evidence>
<dbReference type="PANTHER" id="PTHR23248:SF63">
    <property type="entry name" value="PHOSPHOLIPID SCRAMBLASE"/>
    <property type="match status" value="1"/>
</dbReference>
<proteinExistence type="inferred from homology"/>
<dbReference type="InterPro" id="IPR005552">
    <property type="entry name" value="Scramblase"/>
</dbReference>
<evidence type="ECO:0000256" key="1">
    <source>
        <dbReference type="ARBA" id="ARBA00005350"/>
    </source>
</evidence>
<comment type="cofactor">
    <cofactor evidence="2">
        <name>Ca(2+)</name>
        <dbReference type="ChEBI" id="CHEBI:29108"/>
    </cofactor>
</comment>
<dbReference type="PANTHER" id="PTHR23248">
    <property type="entry name" value="PHOSPHOLIPID SCRAMBLASE-RELATED"/>
    <property type="match status" value="1"/>
</dbReference>
<dbReference type="AlphaFoldDB" id="A0A914ADY3"/>
<dbReference type="OrthoDB" id="191150at2759"/>
<reference evidence="3" key="1">
    <citation type="submission" date="2022-11" db="UniProtKB">
        <authorList>
            <consortium name="EnsemblMetazoa"/>
        </authorList>
    </citation>
    <scope>IDENTIFICATION</scope>
</reference>
<dbReference type="OMA" id="YEETDIC"/>
<keyword evidence="2" id="KW-0106">Calcium</keyword>
<dbReference type="Pfam" id="PF03803">
    <property type="entry name" value="Scramblase"/>
    <property type="match status" value="1"/>
</dbReference>
<dbReference type="GO" id="GO:0005886">
    <property type="term" value="C:plasma membrane"/>
    <property type="evidence" value="ECO:0007669"/>
    <property type="project" value="TreeGrafter"/>
</dbReference>
<organism evidence="3 4">
    <name type="scientific">Patiria miniata</name>
    <name type="common">Bat star</name>
    <name type="synonym">Asterina miniata</name>
    <dbReference type="NCBI Taxonomy" id="46514"/>
    <lineage>
        <taxon>Eukaryota</taxon>
        <taxon>Metazoa</taxon>
        <taxon>Echinodermata</taxon>
        <taxon>Eleutherozoa</taxon>
        <taxon>Asterozoa</taxon>
        <taxon>Asteroidea</taxon>
        <taxon>Valvatacea</taxon>
        <taxon>Valvatida</taxon>
        <taxon>Asterinidae</taxon>
        <taxon>Patiria</taxon>
    </lineage>
</organism>
<protein>
    <recommendedName>
        <fullName evidence="2">Phospholipid scramblase</fullName>
    </recommendedName>
</protein>
<dbReference type="GO" id="GO:0017128">
    <property type="term" value="F:phospholipid scramblase activity"/>
    <property type="evidence" value="ECO:0007669"/>
    <property type="project" value="InterPro"/>
</dbReference>
<evidence type="ECO:0000256" key="2">
    <source>
        <dbReference type="RuleBase" id="RU363116"/>
    </source>
</evidence>
<dbReference type="EnsemblMetazoa" id="XM_038206020.1">
    <property type="protein sequence ID" value="XP_038061948.1"/>
    <property type="gene ID" value="LOC119732490"/>
</dbReference>
<keyword evidence="2" id="KW-0449">Lipoprotein</keyword>
<name>A0A914ADY3_PATMI</name>
<keyword evidence="2" id="KW-0564">Palmitate</keyword>
<dbReference type="RefSeq" id="XP_038061948.1">
    <property type="nucleotide sequence ID" value="XM_038206020.1"/>
</dbReference>
<sequence>MTDSGSVEVKQPPASNNGQQWMAMPQLNGGASGVPPGLEYLAQIDQLVIHQQIELFEALSGIECKNRYVIKNTLGQQVYYAYEESSFCHRCWCGAGRGFVMHIVDNQYQEVMRLVRPFKCCAGCCWCADAACCSYEINIESPPGQVIGSVRQIGSKWKPMYEILDDSRATVLRIGGPCCPCQTICCTADVDFKIKGSDGVTDVGKVSKQWGGFFREVITQADNFSCTFPMDMDVRMKATLLGASFLIDYMYFEKENNN</sequence>
<dbReference type="GeneID" id="119732490"/>
<dbReference type="Proteomes" id="UP000887568">
    <property type="component" value="Unplaced"/>
</dbReference>
<evidence type="ECO:0000313" key="4">
    <source>
        <dbReference type="Proteomes" id="UP000887568"/>
    </source>
</evidence>
<accession>A0A914ADY3</accession>
<comment type="function">
    <text evidence="2">May mediate accelerated ATP-independent bidirectional transbilayer migration of phospholipids upon binding calcium ions that results in a loss of phospholipid asymmetry in the plasma membrane.</text>
</comment>